<dbReference type="OrthoDB" id="2130629at2759"/>
<dbReference type="EMBL" id="MCGN01000006">
    <property type="protein sequence ID" value="ORY95220.1"/>
    <property type="molecule type" value="Genomic_DNA"/>
</dbReference>
<keyword evidence="2" id="KW-0472">Membrane</keyword>
<sequence length="98" mass="11042">MTASDSDPVSVEKSSSVIEEEGSIKTAHELDLKNPQNWSKTKKWTNFCVVFMNAFVGYFSSAVYMPATNDLRQYFNTNLTVSQHGVNAARLTVYDIIR</sequence>
<dbReference type="InParanoid" id="A0A1X2H988"/>
<comment type="caution">
    <text evidence="3">The sequence shown here is derived from an EMBL/GenBank/DDBJ whole genome shotgun (WGS) entry which is preliminary data.</text>
</comment>
<dbReference type="STRING" id="13706.A0A1X2H988"/>
<reference evidence="3 4" key="1">
    <citation type="submission" date="2016-07" db="EMBL/GenBank/DDBJ databases">
        <title>Pervasive Adenine N6-methylation of Active Genes in Fungi.</title>
        <authorList>
            <consortium name="DOE Joint Genome Institute"/>
            <person name="Mondo S.J."/>
            <person name="Dannebaum R.O."/>
            <person name="Kuo R.C."/>
            <person name="Labutti K."/>
            <person name="Haridas S."/>
            <person name="Kuo A."/>
            <person name="Salamov A."/>
            <person name="Ahrendt S.R."/>
            <person name="Lipzen A."/>
            <person name="Sullivan W."/>
            <person name="Andreopoulos W.B."/>
            <person name="Clum A."/>
            <person name="Lindquist E."/>
            <person name="Daum C."/>
            <person name="Ramamoorthy G.K."/>
            <person name="Gryganskyi A."/>
            <person name="Culley D."/>
            <person name="Magnuson J.K."/>
            <person name="James T.Y."/>
            <person name="O'Malley M.A."/>
            <person name="Stajich J.E."/>
            <person name="Spatafora J.W."/>
            <person name="Visel A."/>
            <person name="Grigoriev I.V."/>
        </authorList>
    </citation>
    <scope>NUCLEOTIDE SEQUENCE [LARGE SCALE GENOMIC DNA]</scope>
    <source>
        <strain evidence="3 4">NRRL 2496</strain>
    </source>
</reference>
<dbReference type="Proteomes" id="UP000242180">
    <property type="component" value="Unassembled WGS sequence"/>
</dbReference>
<name>A0A1X2H988_SYNRA</name>
<evidence type="ECO:0000313" key="3">
    <source>
        <dbReference type="EMBL" id="ORY95220.1"/>
    </source>
</evidence>
<feature type="transmembrane region" description="Helical" evidence="2">
    <location>
        <begin position="44"/>
        <end position="65"/>
    </location>
</feature>
<evidence type="ECO:0000313" key="4">
    <source>
        <dbReference type="Proteomes" id="UP000242180"/>
    </source>
</evidence>
<dbReference type="InterPro" id="IPR036259">
    <property type="entry name" value="MFS_trans_sf"/>
</dbReference>
<accession>A0A1X2H988</accession>
<protein>
    <recommendedName>
        <fullName evidence="5">Major facilitator superfamily (MFS) profile domain-containing protein</fullName>
    </recommendedName>
</protein>
<organism evidence="3 4">
    <name type="scientific">Syncephalastrum racemosum</name>
    <name type="common">Filamentous fungus</name>
    <dbReference type="NCBI Taxonomy" id="13706"/>
    <lineage>
        <taxon>Eukaryota</taxon>
        <taxon>Fungi</taxon>
        <taxon>Fungi incertae sedis</taxon>
        <taxon>Mucoromycota</taxon>
        <taxon>Mucoromycotina</taxon>
        <taxon>Mucoromycetes</taxon>
        <taxon>Mucorales</taxon>
        <taxon>Syncephalastraceae</taxon>
        <taxon>Syncephalastrum</taxon>
    </lineage>
</organism>
<keyword evidence="2" id="KW-1133">Transmembrane helix</keyword>
<proteinExistence type="predicted"/>
<feature type="region of interest" description="Disordered" evidence="1">
    <location>
        <begin position="1"/>
        <end position="22"/>
    </location>
</feature>
<dbReference type="AlphaFoldDB" id="A0A1X2H988"/>
<keyword evidence="4" id="KW-1185">Reference proteome</keyword>
<evidence type="ECO:0000256" key="1">
    <source>
        <dbReference type="SAM" id="MobiDB-lite"/>
    </source>
</evidence>
<dbReference type="SUPFAM" id="SSF103473">
    <property type="entry name" value="MFS general substrate transporter"/>
    <property type="match status" value="1"/>
</dbReference>
<evidence type="ECO:0000256" key="2">
    <source>
        <dbReference type="SAM" id="Phobius"/>
    </source>
</evidence>
<gene>
    <name evidence="3" type="ORF">BCR43DRAFT_295381</name>
</gene>
<keyword evidence="2" id="KW-0812">Transmembrane</keyword>
<evidence type="ECO:0008006" key="5">
    <source>
        <dbReference type="Google" id="ProtNLM"/>
    </source>
</evidence>